<reference evidence="10" key="1">
    <citation type="submission" date="2020-07" db="EMBL/GenBank/DDBJ databases">
        <authorList>
            <person name="Lin J."/>
        </authorList>
    </citation>
    <scope>NUCLEOTIDE SEQUENCE</scope>
</reference>
<keyword evidence="4" id="KW-0863">Zinc-finger</keyword>
<proteinExistence type="predicted"/>
<evidence type="ECO:0000313" key="10">
    <source>
        <dbReference type="EMBL" id="CAD1822629.1"/>
    </source>
</evidence>
<dbReference type="InterPro" id="IPR051868">
    <property type="entry name" value="ZN346_ZMAT4"/>
</dbReference>
<dbReference type="Pfam" id="PF12874">
    <property type="entry name" value="zf-met"/>
    <property type="match status" value="2"/>
</dbReference>
<dbReference type="GO" id="GO:0003676">
    <property type="term" value="F:nucleic acid binding"/>
    <property type="evidence" value="ECO:0007669"/>
    <property type="project" value="InterPro"/>
</dbReference>
<sequence length="399" mass="42910">MEKKFSSITENPLIFLYIFNQFLSLPLPWPTQPTRRRRRGVQLLRPLPGAHYHHKPHLYPKPQSQSQTLPPPSSASSYPNPNPNPYPAAAAAAAAAAEPYALNPYAVYEAPPAAAAAAVSQGYVAPAPPPGQPPPPGTAEAGGGAGSAYYYGAVGGDAAAAAAAGLAYYYGAPNSYYAPSDCCGAWQNCACNADNVSQRNMAVNNWIFQWNYCDNLTLHLSPILGQPISTPANQERFTKTHQEESQEAPHTPAFCEVCKVDCNSADVLKTHKQGRKHKKNLQKLQESITPKPVVQAPTTTVASSQETLDANQGNTVTLGQQTKKKKKKAAATAASAEELELKKRRVLTGGAAEENVKVCTVCNVVANNQKVFDYHIAGQKHAAMVKKQQERERQTAPVS</sequence>
<evidence type="ECO:0000256" key="4">
    <source>
        <dbReference type="ARBA" id="ARBA00022771"/>
    </source>
</evidence>
<feature type="domain" description="U1-type" evidence="9">
    <location>
        <begin position="354"/>
        <end position="388"/>
    </location>
</feature>
<evidence type="ECO:0008006" key="11">
    <source>
        <dbReference type="Google" id="ProtNLM"/>
    </source>
</evidence>
<feature type="compositionally biased region" description="Low complexity" evidence="7">
    <location>
        <begin position="60"/>
        <end position="79"/>
    </location>
</feature>
<evidence type="ECO:0000259" key="8">
    <source>
        <dbReference type="SMART" id="SM00355"/>
    </source>
</evidence>
<dbReference type="EMBL" id="LR862142">
    <property type="protein sequence ID" value="CAD1822629.1"/>
    <property type="molecule type" value="Genomic_DNA"/>
</dbReference>
<dbReference type="SMART" id="SM00451">
    <property type="entry name" value="ZnF_U1"/>
    <property type="match status" value="2"/>
</dbReference>
<evidence type="ECO:0000256" key="5">
    <source>
        <dbReference type="ARBA" id="ARBA00022833"/>
    </source>
</evidence>
<feature type="region of interest" description="Disordered" evidence="7">
    <location>
        <begin position="52"/>
        <end position="83"/>
    </location>
</feature>
<keyword evidence="2" id="KW-0479">Metal-binding</keyword>
<dbReference type="SMART" id="SM00355">
    <property type="entry name" value="ZnF_C2H2"/>
    <property type="match status" value="2"/>
</dbReference>
<protein>
    <recommendedName>
        <fullName evidence="11">U1-type domain-containing protein</fullName>
    </recommendedName>
</protein>
<gene>
    <name evidence="10" type="ORF">CB5_LOCUS5840</name>
</gene>
<dbReference type="Gene3D" id="3.30.160.60">
    <property type="entry name" value="Classic Zinc Finger"/>
    <property type="match status" value="2"/>
</dbReference>
<dbReference type="InterPro" id="IPR036236">
    <property type="entry name" value="Znf_C2H2_sf"/>
</dbReference>
<dbReference type="PANTHER" id="PTHR46144">
    <property type="entry name" value="ZINC FINGER PROTEIN 385B-LIKE"/>
    <property type="match status" value="1"/>
</dbReference>
<dbReference type="SUPFAM" id="SSF57667">
    <property type="entry name" value="beta-beta-alpha zinc fingers"/>
    <property type="match status" value="2"/>
</dbReference>
<evidence type="ECO:0000256" key="7">
    <source>
        <dbReference type="SAM" id="MobiDB-lite"/>
    </source>
</evidence>
<dbReference type="GO" id="GO:0005634">
    <property type="term" value="C:nucleus"/>
    <property type="evidence" value="ECO:0007669"/>
    <property type="project" value="UniProtKB-SubCell"/>
</dbReference>
<name>A0A6V7NVK1_ANACO</name>
<dbReference type="AlphaFoldDB" id="A0A6V7NVK1"/>
<keyword evidence="3" id="KW-0677">Repeat</keyword>
<comment type="subcellular location">
    <subcellularLocation>
        <location evidence="1">Nucleus</location>
    </subcellularLocation>
</comment>
<feature type="domain" description="U1-type" evidence="9">
    <location>
        <begin position="250"/>
        <end position="284"/>
    </location>
</feature>
<accession>A0A6V7NVK1</accession>
<organism evidence="10">
    <name type="scientific">Ananas comosus var. bracteatus</name>
    <name type="common">red pineapple</name>
    <dbReference type="NCBI Taxonomy" id="296719"/>
    <lineage>
        <taxon>Eukaryota</taxon>
        <taxon>Viridiplantae</taxon>
        <taxon>Streptophyta</taxon>
        <taxon>Embryophyta</taxon>
        <taxon>Tracheophyta</taxon>
        <taxon>Spermatophyta</taxon>
        <taxon>Magnoliopsida</taxon>
        <taxon>Liliopsida</taxon>
        <taxon>Poales</taxon>
        <taxon>Bromeliaceae</taxon>
        <taxon>Bromelioideae</taxon>
        <taxon>Ananas</taxon>
    </lineage>
</organism>
<evidence type="ECO:0000256" key="3">
    <source>
        <dbReference type="ARBA" id="ARBA00022737"/>
    </source>
</evidence>
<evidence type="ECO:0000259" key="9">
    <source>
        <dbReference type="SMART" id="SM00451"/>
    </source>
</evidence>
<feature type="domain" description="C2H2-type" evidence="8">
    <location>
        <begin position="357"/>
        <end position="381"/>
    </location>
</feature>
<dbReference type="InterPro" id="IPR013087">
    <property type="entry name" value="Znf_C2H2_type"/>
</dbReference>
<evidence type="ECO:0000256" key="6">
    <source>
        <dbReference type="ARBA" id="ARBA00023242"/>
    </source>
</evidence>
<evidence type="ECO:0000256" key="2">
    <source>
        <dbReference type="ARBA" id="ARBA00022723"/>
    </source>
</evidence>
<dbReference type="GO" id="GO:0008270">
    <property type="term" value="F:zinc ion binding"/>
    <property type="evidence" value="ECO:0007669"/>
    <property type="project" value="UniProtKB-KW"/>
</dbReference>
<dbReference type="PANTHER" id="PTHR46144:SF6">
    <property type="entry name" value="C2H2-TYPE DOMAIN-CONTAINING PROTEIN"/>
    <property type="match status" value="1"/>
</dbReference>
<dbReference type="InterPro" id="IPR003604">
    <property type="entry name" value="Matrin/U1-like-C_Znf_C2H2"/>
</dbReference>
<evidence type="ECO:0000256" key="1">
    <source>
        <dbReference type="ARBA" id="ARBA00004123"/>
    </source>
</evidence>
<keyword evidence="5" id="KW-0862">Zinc</keyword>
<feature type="domain" description="C2H2-type" evidence="8">
    <location>
        <begin position="253"/>
        <end position="277"/>
    </location>
</feature>
<keyword evidence="6" id="KW-0539">Nucleus</keyword>